<reference evidence="2" key="1">
    <citation type="submission" date="2025-08" db="UniProtKB">
        <authorList>
            <consortium name="Ensembl"/>
        </authorList>
    </citation>
    <scope>IDENTIFICATION</scope>
</reference>
<sequence length="112" mass="13019">MIPHSSREFLVNITGYWKLFFNSRFLIVTNTVSCGGMLAAGNIIQQTRKKWRVPERACDWAHTGKFQDQGYRIWIQKDFPSFKHPKEHCASDNIEMEGVSDHCKSTKTWPSL</sequence>
<organism evidence="2 3">
    <name type="scientific">Oncorhynchus kisutch</name>
    <name type="common">Coho salmon</name>
    <name type="synonym">Salmo kisutch</name>
    <dbReference type="NCBI Taxonomy" id="8019"/>
    <lineage>
        <taxon>Eukaryota</taxon>
        <taxon>Metazoa</taxon>
        <taxon>Chordata</taxon>
        <taxon>Craniata</taxon>
        <taxon>Vertebrata</taxon>
        <taxon>Euteleostomi</taxon>
        <taxon>Actinopterygii</taxon>
        <taxon>Neopterygii</taxon>
        <taxon>Teleostei</taxon>
        <taxon>Protacanthopterygii</taxon>
        <taxon>Salmoniformes</taxon>
        <taxon>Salmonidae</taxon>
        <taxon>Salmoninae</taxon>
        <taxon>Oncorhynchus</taxon>
    </lineage>
</organism>
<keyword evidence="1" id="KW-1133">Transmembrane helix</keyword>
<accession>A0A8C7M8Z6</accession>
<proteinExistence type="predicted"/>
<keyword evidence="1" id="KW-0812">Transmembrane</keyword>
<dbReference type="GeneTree" id="ENSGT01010000229184"/>
<evidence type="ECO:0000313" key="3">
    <source>
        <dbReference type="Proteomes" id="UP000694557"/>
    </source>
</evidence>
<dbReference type="AlphaFoldDB" id="A0A8C7M8Z6"/>
<keyword evidence="3" id="KW-1185">Reference proteome</keyword>
<dbReference type="Proteomes" id="UP000694557">
    <property type="component" value="Unassembled WGS sequence"/>
</dbReference>
<evidence type="ECO:0000256" key="1">
    <source>
        <dbReference type="SAM" id="Phobius"/>
    </source>
</evidence>
<evidence type="ECO:0000313" key="2">
    <source>
        <dbReference type="Ensembl" id="ENSOKIP00005036365.1"/>
    </source>
</evidence>
<keyword evidence="1" id="KW-0472">Membrane</keyword>
<dbReference type="Ensembl" id="ENSOKIT00005038418.1">
    <property type="protein sequence ID" value="ENSOKIP00005036365.1"/>
    <property type="gene ID" value="ENSOKIG00005015543.1"/>
</dbReference>
<reference evidence="2" key="2">
    <citation type="submission" date="2025-09" db="UniProtKB">
        <authorList>
            <consortium name="Ensembl"/>
        </authorList>
    </citation>
    <scope>IDENTIFICATION</scope>
</reference>
<feature type="transmembrane region" description="Helical" evidence="1">
    <location>
        <begin position="25"/>
        <end position="44"/>
    </location>
</feature>
<name>A0A8C7M8Z6_ONCKI</name>
<protein>
    <submittedName>
        <fullName evidence="2">Uncharacterized protein</fullName>
    </submittedName>
</protein>